<gene>
    <name evidence="1" type="ORF">EA473_22360</name>
</gene>
<reference evidence="1 2" key="1">
    <citation type="submission" date="2018-10" db="EMBL/GenBank/DDBJ databases">
        <title>Natrarchaeobius chitinivorans gen. nov., sp. nov., and Natrarchaeobius haloalkaliphilus sp. nov., alkaliphilic, chitin-utilizing haloarchaea from hypersaline alkaline lakes.</title>
        <authorList>
            <person name="Sorokin D.Y."/>
            <person name="Elcheninov A.G."/>
            <person name="Kostrikina N.A."/>
            <person name="Bale N.J."/>
            <person name="Sinninghe Damste J.S."/>
            <person name="Khijniak T.V."/>
            <person name="Kublanov I.V."/>
            <person name="Toshchakov S.V."/>
        </authorList>
    </citation>
    <scope>NUCLEOTIDE SEQUENCE [LARGE SCALE GENOMIC DNA]</scope>
    <source>
        <strain evidence="1 2">AArcht4T</strain>
    </source>
</reference>
<accession>A0A3N6M2I5</accession>
<name>A0A3N6M2I5_NATCH</name>
<protein>
    <submittedName>
        <fullName evidence="1">Uncharacterized protein</fullName>
    </submittedName>
</protein>
<evidence type="ECO:0000313" key="2">
    <source>
        <dbReference type="Proteomes" id="UP000282323"/>
    </source>
</evidence>
<proteinExistence type="predicted"/>
<dbReference type="AlphaFoldDB" id="A0A3N6M2I5"/>
<evidence type="ECO:0000313" key="1">
    <source>
        <dbReference type="EMBL" id="RQG89351.1"/>
    </source>
</evidence>
<comment type="caution">
    <text evidence="1">The sequence shown here is derived from an EMBL/GenBank/DDBJ whole genome shotgun (WGS) entry which is preliminary data.</text>
</comment>
<organism evidence="1 2">
    <name type="scientific">Natrarchaeobius chitinivorans</name>
    <dbReference type="NCBI Taxonomy" id="1679083"/>
    <lineage>
        <taxon>Archaea</taxon>
        <taxon>Methanobacteriati</taxon>
        <taxon>Methanobacteriota</taxon>
        <taxon>Stenosarchaea group</taxon>
        <taxon>Halobacteria</taxon>
        <taxon>Halobacteriales</taxon>
        <taxon>Natrialbaceae</taxon>
        <taxon>Natrarchaeobius</taxon>
    </lineage>
</organism>
<dbReference type="RefSeq" id="WP_124197731.1">
    <property type="nucleotide sequence ID" value="NZ_REGA01000048.1"/>
</dbReference>
<dbReference type="EMBL" id="REGA01000048">
    <property type="protein sequence ID" value="RQG89351.1"/>
    <property type="molecule type" value="Genomic_DNA"/>
</dbReference>
<sequence length="340" mass="38348">MSVDKDKIRNILESDSIKASHLKDLVDERGLDVEPRTIDNMITALLSEKWTTDEFDELKKKLVMIQKESSPHGYYVGTIEDLPDATPQKDHEELQEALRINEASFDGDDLVDSGFKVNKSLPDLVTGIYWTQTTTYESDPFDNLRTRTKLYDFGFEFHLDEGIVHIIGDNFGKLGEVMSALEEVGVDIEGVGHDGVHPDDAQTYVKGFINDLSDGLQDKRAQQSLTNFGSGSHNPLISVHTVHIRLSGGALQKADLEGNQDIFDNDTVEDLTENKNGKIAQMKGDLTYKDTSFGFNIGYNERLGRIRIKKKTGKDGDVDIVEEAFEFVYSYYIEYYIEKP</sequence>
<dbReference type="Proteomes" id="UP000282323">
    <property type="component" value="Unassembled WGS sequence"/>
</dbReference>
<keyword evidence="2" id="KW-1185">Reference proteome</keyword>
<dbReference type="OrthoDB" id="192696at2157"/>